<dbReference type="Proteomes" id="UP000029055">
    <property type="component" value="Unassembled WGS sequence"/>
</dbReference>
<dbReference type="AlphaFoldDB" id="A0A087E9V8"/>
<dbReference type="RefSeq" id="WP_024462829.1">
    <property type="nucleotide sequence ID" value="NZ_CP062939.1"/>
</dbReference>
<gene>
    <name evidence="1" type="ORF">BISU_0566</name>
</gene>
<comment type="caution">
    <text evidence="1">The sequence shown here is derived from an EMBL/GenBank/DDBJ whole genome shotgun (WGS) entry which is preliminary data.</text>
</comment>
<dbReference type="EMBL" id="JGZR01000003">
    <property type="protein sequence ID" value="KFJ04559.1"/>
    <property type="molecule type" value="Genomic_DNA"/>
</dbReference>
<dbReference type="eggNOG" id="COG0523">
    <property type="taxonomic scope" value="Bacteria"/>
</dbReference>
<proteinExistence type="predicted"/>
<name>A0A087E9V8_9BIFI</name>
<dbReference type="STRING" id="77635.BISU_0566"/>
<evidence type="ECO:0000313" key="1">
    <source>
        <dbReference type="EMBL" id="KFJ04559.1"/>
    </source>
</evidence>
<sequence length="281" mass="29815">MSDSLVSRPEASRNGNPAQTAALDIVLLTGADRLSLDSVAFSLMDTCEAAYGITYDVRVSADAPDEIECAEPGQPVSDMEVLRIVSMPGGDTGLRSADTQVCPVSDCCLTCTVKHDAARMLEQLSGRSGIVLIALPIGVEGTPVAQYLDDLLSLNEWGAGMRIATIANAVGLDEFEERFFDDEPLCLAGTSEEDGVFDARSTGAVVSRLICEAMHVPELPMVGAGCMARHVDADGDCRCRDIIRAIADPGAIVCEDAHEVTLRALAAQQQEQKEELSVSPQ</sequence>
<reference evidence="1 2" key="1">
    <citation type="submission" date="2014-03" db="EMBL/GenBank/DDBJ databases">
        <title>Genomics of Bifidobacteria.</title>
        <authorList>
            <person name="Ventura M."/>
            <person name="Milani C."/>
            <person name="Lugli G.A."/>
        </authorList>
    </citation>
    <scope>NUCLEOTIDE SEQUENCE [LARGE SCALE GENOMIC DNA]</scope>
    <source>
        <strain evidence="1 2">LMG 11597</strain>
    </source>
</reference>
<keyword evidence="2" id="KW-1185">Reference proteome</keyword>
<evidence type="ECO:0000313" key="2">
    <source>
        <dbReference type="Proteomes" id="UP000029055"/>
    </source>
</evidence>
<accession>A0A087E9V8</accession>
<organism evidence="1 2">
    <name type="scientific">Bifidobacterium subtile</name>
    <dbReference type="NCBI Taxonomy" id="77635"/>
    <lineage>
        <taxon>Bacteria</taxon>
        <taxon>Bacillati</taxon>
        <taxon>Actinomycetota</taxon>
        <taxon>Actinomycetes</taxon>
        <taxon>Bifidobacteriales</taxon>
        <taxon>Bifidobacteriaceae</taxon>
        <taxon>Bifidobacterium</taxon>
    </lineage>
</organism>
<protein>
    <submittedName>
        <fullName evidence="1">Uncharacterized protein</fullName>
    </submittedName>
</protein>